<dbReference type="FunFam" id="3.30.40.10:FF:000045">
    <property type="entry name" value="RING finger protein 113A"/>
    <property type="match status" value="1"/>
</dbReference>
<dbReference type="Pfam" id="PF13920">
    <property type="entry name" value="zf-C3HC4_3"/>
    <property type="match status" value="1"/>
</dbReference>
<feature type="zinc finger region" description="C3H1-type" evidence="4">
    <location>
        <begin position="205"/>
        <end position="233"/>
    </location>
</feature>
<feature type="region of interest" description="Disordered" evidence="5">
    <location>
        <begin position="1"/>
        <end position="23"/>
    </location>
</feature>
<dbReference type="GO" id="GO:0008270">
    <property type="term" value="F:zinc ion binding"/>
    <property type="evidence" value="ECO:0007669"/>
    <property type="project" value="UniProtKB-KW"/>
</dbReference>
<evidence type="ECO:0000256" key="1">
    <source>
        <dbReference type="ARBA" id="ARBA00022723"/>
    </source>
</evidence>
<proteinExistence type="predicted"/>
<organism evidence="8 9">
    <name type="scientific">Buddleja alternifolia</name>
    <dbReference type="NCBI Taxonomy" id="168488"/>
    <lineage>
        <taxon>Eukaryota</taxon>
        <taxon>Viridiplantae</taxon>
        <taxon>Streptophyta</taxon>
        <taxon>Embryophyta</taxon>
        <taxon>Tracheophyta</taxon>
        <taxon>Spermatophyta</taxon>
        <taxon>Magnoliopsida</taxon>
        <taxon>eudicotyledons</taxon>
        <taxon>Gunneridae</taxon>
        <taxon>Pentapetalae</taxon>
        <taxon>asterids</taxon>
        <taxon>lamiids</taxon>
        <taxon>Lamiales</taxon>
        <taxon>Scrophulariaceae</taxon>
        <taxon>Buddlejeae</taxon>
        <taxon>Buddleja</taxon>
    </lineage>
</organism>
<dbReference type="PANTHER" id="PTHR12930">
    <property type="entry name" value="ZINC FINGER PROTEIN 183"/>
    <property type="match status" value="1"/>
</dbReference>
<evidence type="ECO:0000256" key="3">
    <source>
        <dbReference type="ARBA" id="ARBA00022833"/>
    </source>
</evidence>
<evidence type="ECO:0000256" key="4">
    <source>
        <dbReference type="PROSITE-ProRule" id="PRU00723"/>
    </source>
</evidence>
<feature type="compositionally biased region" description="Acidic residues" evidence="5">
    <location>
        <begin position="260"/>
        <end position="276"/>
    </location>
</feature>
<feature type="domain" description="C3H1-type" evidence="7">
    <location>
        <begin position="205"/>
        <end position="233"/>
    </location>
</feature>
<feature type="region of interest" description="Disordered" evidence="5">
    <location>
        <begin position="251"/>
        <end position="276"/>
    </location>
</feature>
<dbReference type="SMART" id="SM00356">
    <property type="entry name" value="ZnF_C3H1"/>
    <property type="match status" value="1"/>
</dbReference>
<accession>A0AAV6Y9R6</accession>
<keyword evidence="3 4" id="KW-0862">Zinc</keyword>
<dbReference type="PROSITE" id="PS50103">
    <property type="entry name" value="ZF_C3H1"/>
    <property type="match status" value="1"/>
</dbReference>
<gene>
    <name evidence="8" type="ORF">BUALT_Bualt01G0238200</name>
</gene>
<dbReference type="Proteomes" id="UP000826271">
    <property type="component" value="Unassembled WGS sequence"/>
</dbReference>
<dbReference type="Gene3D" id="4.10.1000.10">
    <property type="entry name" value="Zinc finger, CCCH-type"/>
    <property type="match status" value="1"/>
</dbReference>
<dbReference type="AlphaFoldDB" id="A0AAV6Y9R6"/>
<dbReference type="SUPFAM" id="SSF57850">
    <property type="entry name" value="RING/U-box"/>
    <property type="match status" value="1"/>
</dbReference>
<dbReference type="InterPro" id="IPR000571">
    <property type="entry name" value="Znf_CCCH"/>
</dbReference>
<evidence type="ECO:0000256" key="2">
    <source>
        <dbReference type="ARBA" id="ARBA00022771"/>
    </source>
</evidence>
<dbReference type="GO" id="GO:0034247">
    <property type="term" value="P:snoRNA splicing"/>
    <property type="evidence" value="ECO:0007669"/>
    <property type="project" value="TreeGrafter"/>
</dbReference>
<dbReference type="InterPro" id="IPR039971">
    <property type="entry name" value="CWC24-like"/>
</dbReference>
<dbReference type="InterPro" id="IPR036855">
    <property type="entry name" value="Znf_CCCH_sf"/>
</dbReference>
<dbReference type="InterPro" id="IPR001841">
    <property type="entry name" value="Znf_RING"/>
</dbReference>
<dbReference type="GO" id="GO:0005684">
    <property type="term" value="C:U2-type spliceosomal complex"/>
    <property type="evidence" value="ECO:0007669"/>
    <property type="project" value="TreeGrafter"/>
</dbReference>
<dbReference type="PANTHER" id="PTHR12930:SF0">
    <property type="entry name" value="RING FINGER PROTEIN 113B"/>
    <property type="match status" value="1"/>
</dbReference>
<dbReference type="SMART" id="SM00184">
    <property type="entry name" value="RING"/>
    <property type="match status" value="1"/>
</dbReference>
<dbReference type="InterPro" id="IPR013083">
    <property type="entry name" value="Znf_RING/FYVE/PHD"/>
</dbReference>
<evidence type="ECO:0000313" key="8">
    <source>
        <dbReference type="EMBL" id="KAG8391931.1"/>
    </source>
</evidence>
<protein>
    <recommendedName>
        <fullName evidence="10">Zinc finger CCCH domain-containing protein 1</fullName>
    </recommendedName>
</protein>
<sequence length="344" mass="38215">MDAAAATTAATDTASSASTAAADEGSTGMFCNFFRKPSKGKNIRKRTAIEEGVGEDEDSKGGSVVFNKKKQGSADNKLQFSSGPVKRTLTSESVVEKSKASVFEYESSKQIQVQNDSRATATLETETDFSRDARAIRERVLKQGEEALKGKNKSDGDEKLYKGLHGYTDHKAGFRREHTVASEKAGGAHGPLRASAHIRVSARFDYQPDICKDYKETGYCGYGDSCKFMHDRGDYKSGWQLEKEWDEKEKARKRKMAMGVDDDDEERGPESSDDEDENALPFACFICRGPFVDPVVTRCKHYFCEHCALKHHAKNKKCFVCNQPTNGIFNTAFEIRKRMAAEGK</sequence>
<dbReference type="InterPro" id="IPR017907">
    <property type="entry name" value="Znf_RING_CS"/>
</dbReference>
<dbReference type="FunFam" id="4.10.1000.10:FF:000014">
    <property type="entry name" value="Zinc finger CCCH domain-containing protein 1"/>
    <property type="match status" value="1"/>
</dbReference>
<dbReference type="Pfam" id="PF00642">
    <property type="entry name" value="zf-CCCH"/>
    <property type="match status" value="1"/>
</dbReference>
<evidence type="ECO:0008006" key="10">
    <source>
        <dbReference type="Google" id="ProtNLM"/>
    </source>
</evidence>
<feature type="domain" description="RING-type" evidence="6">
    <location>
        <begin position="284"/>
        <end position="322"/>
    </location>
</feature>
<dbReference type="PROSITE" id="PS00518">
    <property type="entry name" value="ZF_RING_1"/>
    <property type="match status" value="1"/>
</dbReference>
<keyword evidence="2 4" id="KW-0863">Zinc-finger</keyword>
<reference evidence="8" key="1">
    <citation type="submission" date="2019-10" db="EMBL/GenBank/DDBJ databases">
        <authorList>
            <person name="Zhang R."/>
            <person name="Pan Y."/>
            <person name="Wang J."/>
            <person name="Ma R."/>
            <person name="Yu S."/>
        </authorList>
    </citation>
    <scope>NUCLEOTIDE SEQUENCE</scope>
    <source>
        <strain evidence="8">LA-IB0</strain>
        <tissue evidence="8">Leaf</tissue>
    </source>
</reference>
<dbReference type="SUPFAM" id="SSF90229">
    <property type="entry name" value="CCCH zinc finger"/>
    <property type="match status" value="1"/>
</dbReference>
<keyword evidence="1 4" id="KW-0479">Metal-binding</keyword>
<comment type="caution">
    <text evidence="8">The sequence shown here is derived from an EMBL/GenBank/DDBJ whole genome shotgun (WGS) entry which is preliminary data.</text>
</comment>
<dbReference type="CDD" id="cd16539">
    <property type="entry name" value="RING-HC_RNF113A_B"/>
    <property type="match status" value="1"/>
</dbReference>
<dbReference type="PROSITE" id="PS50089">
    <property type="entry name" value="ZF_RING_2"/>
    <property type="match status" value="1"/>
</dbReference>
<evidence type="ECO:0000313" key="9">
    <source>
        <dbReference type="Proteomes" id="UP000826271"/>
    </source>
</evidence>
<dbReference type="EMBL" id="WHWC01000001">
    <property type="protein sequence ID" value="KAG8391931.1"/>
    <property type="molecule type" value="Genomic_DNA"/>
</dbReference>
<name>A0AAV6Y9R6_9LAMI</name>
<feature type="region of interest" description="Disordered" evidence="5">
    <location>
        <begin position="50"/>
        <end position="81"/>
    </location>
</feature>
<dbReference type="Gene3D" id="3.30.40.10">
    <property type="entry name" value="Zinc/RING finger domain, C3HC4 (zinc finger)"/>
    <property type="match status" value="1"/>
</dbReference>
<evidence type="ECO:0000259" key="7">
    <source>
        <dbReference type="PROSITE" id="PS50103"/>
    </source>
</evidence>
<keyword evidence="9" id="KW-1185">Reference proteome</keyword>
<evidence type="ECO:0000256" key="5">
    <source>
        <dbReference type="SAM" id="MobiDB-lite"/>
    </source>
</evidence>
<evidence type="ECO:0000259" key="6">
    <source>
        <dbReference type="PROSITE" id="PS50089"/>
    </source>
</evidence>